<dbReference type="SUPFAM" id="SSF53335">
    <property type="entry name" value="S-adenosyl-L-methionine-dependent methyltransferases"/>
    <property type="match status" value="1"/>
</dbReference>
<evidence type="ECO:0000259" key="3">
    <source>
        <dbReference type="Pfam" id="PF05175"/>
    </source>
</evidence>
<dbReference type="AlphaFoldDB" id="A0A9X4MKS5"/>
<dbReference type="InterPro" id="IPR050210">
    <property type="entry name" value="tRNA_Adenine-N(6)_MTase"/>
</dbReference>
<evidence type="ECO:0000313" key="4">
    <source>
        <dbReference type="EMBL" id="MDG4474647.1"/>
    </source>
</evidence>
<protein>
    <submittedName>
        <fullName evidence="4">Methyltransferase</fullName>
    </submittedName>
</protein>
<comment type="caution">
    <text evidence="4">The sequence shown here is derived from an EMBL/GenBank/DDBJ whole genome shotgun (WGS) entry which is preliminary data.</text>
</comment>
<dbReference type="PANTHER" id="PTHR47739">
    <property type="entry name" value="TRNA1(VAL) (ADENINE(37)-N6)-METHYLTRANSFERASE"/>
    <property type="match status" value="1"/>
</dbReference>
<accession>A0A9X4MKS5</accession>
<reference evidence="4" key="2">
    <citation type="submission" date="2022-10" db="EMBL/GenBank/DDBJ databases">
        <authorList>
            <person name="Aronson H.S."/>
        </authorList>
    </citation>
    <scope>NUCLEOTIDE SEQUENCE</scope>
    <source>
        <strain evidence="4">RS19-109</strain>
    </source>
</reference>
<keyword evidence="1 4" id="KW-0489">Methyltransferase</keyword>
<name>A0A9X4MKS5_9BACT</name>
<feature type="domain" description="Methyltransferase small" evidence="3">
    <location>
        <begin position="33"/>
        <end position="125"/>
    </location>
</feature>
<keyword evidence="1 4" id="KW-0808">Transferase</keyword>
<keyword evidence="5" id="KW-1185">Reference proteome</keyword>
<proteinExistence type="predicted"/>
<dbReference type="Pfam" id="PF05175">
    <property type="entry name" value="MTS"/>
    <property type="match status" value="1"/>
</dbReference>
<evidence type="ECO:0000256" key="2">
    <source>
        <dbReference type="ARBA" id="ARBA00022691"/>
    </source>
</evidence>
<keyword evidence="2" id="KW-0949">S-adenosyl-L-methionine</keyword>
<dbReference type="GO" id="GO:0032259">
    <property type="term" value="P:methylation"/>
    <property type="evidence" value="ECO:0007669"/>
    <property type="project" value="UniProtKB-KW"/>
</dbReference>
<dbReference type="InterPro" id="IPR029063">
    <property type="entry name" value="SAM-dependent_MTases_sf"/>
</dbReference>
<dbReference type="GO" id="GO:0008168">
    <property type="term" value="F:methyltransferase activity"/>
    <property type="evidence" value="ECO:0007669"/>
    <property type="project" value="UniProtKB-KW"/>
</dbReference>
<dbReference type="Proteomes" id="UP001154240">
    <property type="component" value="Unassembled WGS sequence"/>
</dbReference>
<organism evidence="4 5">
    <name type="scientific">Thiovibrio frasassiensis</name>
    <dbReference type="NCBI Taxonomy" id="2984131"/>
    <lineage>
        <taxon>Bacteria</taxon>
        <taxon>Pseudomonadati</taxon>
        <taxon>Thermodesulfobacteriota</taxon>
        <taxon>Desulfobulbia</taxon>
        <taxon>Desulfobulbales</taxon>
        <taxon>Thiovibrionaceae</taxon>
        <taxon>Thiovibrio</taxon>
    </lineage>
</organism>
<dbReference type="PANTHER" id="PTHR47739:SF1">
    <property type="entry name" value="TRNA1(VAL) (ADENINE(37)-N6)-METHYLTRANSFERASE"/>
    <property type="match status" value="1"/>
</dbReference>
<reference evidence="4" key="1">
    <citation type="journal article" date="2022" name="bioRxiv">
        <title>Thiovibrio frasassiensisgen. nov., sp. nov., an autotrophic, elemental sulfur disproportionating bacterium isolated from sulfidic karst sediment, and proposal of Thiovibrionaceae fam. nov.</title>
        <authorList>
            <person name="Aronson H."/>
            <person name="Thomas C."/>
            <person name="Bhattacharyya M."/>
            <person name="Eckstein S."/>
            <person name="Jensen S."/>
            <person name="Barco R."/>
            <person name="Macalady J."/>
            <person name="Amend J."/>
        </authorList>
    </citation>
    <scope>NUCLEOTIDE SEQUENCE</scope>
    <source>
        <strain evidence="4">RS19-109</strain>
    </source>
</reference>
<sequence>MGLVEELSEEPLFGGRLRCLQPLQGYRFSVDAVLLAHFITPPPGARILDLGGGCGIISLILSHRHPDASLVALEVQPRLAALIRGNVLLNGLENRITVLETDCREIASLLPENSLDYVTANPPYYPSASGRYNPESERARARHEILGGIAEMARAASYALKAGGRAAFVYPAAREEILLGVLRENGMTPQRLQRVCPYPGAKAGLVLVEAEKDGGEGLAVLPEFFICKEKGGGYMAAMAAMYAE</sequence>
<dbReference type="InterPro" id="IPR007848">
    <property type="entry name" value="Small_mtfrase_dom"/>
</dbReference>
<dbReference type="RefSeq" id="WP_307631628.1">
    <property type="nucleotide sequence ID" value="NZ_JAPHEH010000001.1"/>
</dbReference>
<evidence type="ECO:0000256" key="1">
    <source>
        <dbReference type="ARBA" id="ARBA00022603"/>
    </source>
</evidence>
<dbReference type="EMBL" id="JAPHEH010000001">
    <property type="protein sequence ID" value="MDG4474647.1"/>
    <property type="molecule type" value="Genomic_DNA"/>
</dbReference>
<evidence type="ECO:0000313" key="5">
    <source>
        <dbReference type="Proteomes" id="UP001154240"/>
    </source>
</evidence>
<dbReference type="Gene3D" id="3.40.50.150">
    <property type="entry name" value="Vaccinia Virus protein VP39"/>
    <property type="match status" value="1"/>
</dbReference>
<dbReference type="CDD" id="cd02440">
    <property type="entry name" value="AdoMet_MTases"/>
    <property type="match status" value="1"/>
</dbReference>
<gene>
    <name evidence="4" type="ORF">OLX77_00555</name>
</gene>